<keyword evidence="5" id="KW-0963">Cytoplasm</keyword>
<dbReference type="PROSITE" id="PS00108">
    <property type="entry name" value="PROTEIN_KINASE_ST"/>
    <property type="match status" value="1"/>
</dbReference>
<keyword evidence="8" id="KW-0677">Repeat</keyword>
<dbReference type="InterPro" id="IPR017419">
    <property type="entry name" value="MAP3K12_MAP3K13"/>
</dbReference>
<dbReference type="PANTHER" id="PTHR44329:SF14">
    <property type="entry name" value="MITOGEN-ACTIVATED PROTEIN KINASE KINASE KINASE 13"/>
    <property type="match status" value="1"/>
</dbReference>
<evidence type="ECO:0000256" key="16">
    <source>
        <dbReference type="PIRSR" id="PIRSR038165-50"/>
    </source>
</evidence>
<keyword evidence="22" id="KW-1185">Reference proteome</keyword>
<comment type="similarity">
    <text evidence="3 15">Belongs to the protein kinase superfamily. STE Ser/Thr protein kinase family. MAP kinase kinase kinase subfamily.</text>
</comment>
<dbReference type="EC" id="2.7.11.25" evidence="4 15"/>
<dbReference type="InterPro" id="IPR011009">
    <property type="entry name" value="Kinase-like_dom_sf"/>
</dbReference>
<dbReference type="FunFam" id="1.10.510.10:FF:000087">
    <property type="entry name" value="Mitogen-activated protein kinase kinase kinase 12"/>
    <property type="match status" value="1"/>
</dbReference>
<dbReference type="GO" id="GO:0005524">
    <property type="term" value="F:ATP binding"/>
    <property type="evidence" value="ECO:0007669"/>
    <property type="project" value="UniProtKB-KW"/>
</dbReference>
<name>A0AAD9CM88_DISEL</name>
<keyword evidence="6 15" id="KW-0723">Serine/threonine-protein kinase</keyword>
<evidence type="ECO:0000256" key="15">
    <source>
        <dbReference type="PIRNR" id="PIRNR038165"/>
    </source>
</evidence>
<evidence type="ECO:0000313" key="22">
    <source>
        <dbReference type="Proteomes" id="UP001228049"/>
    </source>
</evidence>
<feature type="compositionally biased region" description="Acidic residues" evidence="19">
    <location>
        <begin position="758"/>
        <end position="771"/>
    </location>
</feature>
<organism evidence="21 22">
    <name type="scientific">Dissostichus eleginoides</name>
    <name type="common">Patagonian toothfish</name>
    <name type="synonym">Dissostichus amissus</name>
    <dbReference type="NCBI Taxonomy" id="100907"/>
    <lineage>
        <taxon>Eukaryota</taxon>
        <taxon>Metazoa</taxon>
        <taxon>Chordata</taxon>
        <taxon>Craniata</taxon>
        <taxon>Vertebrata</taxon>
        <taxon>Euteleostomi</taxon>
        <taxon>Actinopterygii</taxon>
        <taxon>Neopterygii</taxon>
        <taxon>Teleostei</taxon>
        <taxon>Neoteleostei</taxon>
        <taxon>Acanthomorphata</taxon>
        <taxon>Eupercaria</taxon>
        <taxon>Perciformes</taxon>
        <taxon>Notothenioidei</taxon>
        <taxon>Nototheniidae</taxon>
        <taxon>Dissostichus</taxon>
    </lineage>
</organism>
<reference evidence="21" key="1">
    <citation type="submission" date="2023-04" db="EMBL/GenBank/DDBJ databases">
        <title>Chromosome-level genome of Chaenocephalus aceratus.</title>
        <authorList>
            <person name="Park H."/>
        </authorList>
    </citation>
    <scope>NUCLEOTIDE SEQUENCE</scope>
    <source>
        <strain evidence="21">DE</strain>
        <tissue evidence="21">Muscle</tissue>
    </source>
</reference>
<evidence type="ECO:0000256" key="5">
    <source>
        <dbReference type="ARBA" id="ARBA00022490"/>
    </source>
</evidence>
<protein>
    <recommendedName>
        <fullName evidence="4 15">Mitogen-activated protein kinase kinase kinase</fullName>
        <ecNumber evidence="4 15">2.7.11.25</ecNumber>
    </recommendedName>
</protein>
<feature type="region of interest" description="Disordered" evidence="19">
    <location>
        <begin position="705"/>
        <end position="851"/>
    </location>
</feature>
<dbReference type="Pfam" id="PF07714">
    <property type="entry name" value="PK_Tyr_Ser-Thr"/>
    <property type="match status" value="1"/>
</dbReference>
<feature type="compositionally biased region" description="Polar residues" evidence="19">
    <location>
        <begin position="896"/>
        <end position="906"/>
    </location>
</feature>
<comment type="caution">
    <text evidence="21">The sequence shown here is derived from an EMBL/GenBank/DDBJ whole genome shotgun (WGS) entry which is preliminary data.</text>
</comment>
<dbReference type="InterPro" id="IPR051681">
    <property type="entry name" value="Ser/Thr_Kinases-Pseudokinases"/>
</dbReference>
<dbReference type="AlphaFoldDB" id="A0AAD9CM88"/>
<keyword evidence="11 15" id="KW-0067">ATP-binding</keyword>
<feature type="region of interest" description="Disordered" evidence="19">
    <location>
        <begin position="1"/>
        <end position="31"/>
    </location>
</feature>
<dbReference type="InterPro" id="IPR001245">
    <property type="entry name" value="Ser-Thr/Tyr_kinase_cat_dom"/>
</dbReference>
<evidence type="ECO:0000256" key="14">
    <source>
        <dbReference type="ARBA" id="ARBA00048329"/>
    </source>
</evidence>
<comment type="catalytic activity">
    <reaction evidence="13">
        <text>L-threonyl-[protein] + ATP = O-phospho-L-threonyl-[protein] + ADP + H(+)</text>
        <dbReference type="Rhea" id="RHEA:46608"/>
        <dbReference type="Rhea" id="RHEA-COMP:11060"/>
        <dbReference type="Rhea" id="RHEA-COMP:11605"/>
        <dbReference type="ChEBI" id="CHEBI:15378"/>
        <dbReference type="ChEBI" id="CHEBI:30013"/>
        <dbReference type="ChEBI" id="CHEBI:30616"/>
        <dbReference type="ChEBI" id="CHEBI:61977"/>
        <dbReference type="ChEBI" id="CHEBI:456216"/>
        <dbReference type="EC" id="2.7.11.25"/>
    </reaction>
</comment>
<feature type="compositionally biased region" description="Low complexity" evidence="19">
    <location>
        <begin position="784"/>
        <end position="794"/>
    </location>
</feature>
<accession>A0AAD9CM88</accession>
<dbReference type="SMART" id="SM00220">
    <property type="entry name" value="S_TKc"/>
    <property type="match status" value="1"/>
</dbReference>
<dbReference type="InterPro" id="IPR008271">
    <property type="entry name" value="Ser/Thr_kinase_AS"/>
</dbReference>
<evidence type="ECO:0000256" key="13">
    <source>
        <dbReference type="ARBA" id="ARBA00047559"/>
    </source>
</evidence>
<evidence type="ECO:0000256" key="3">
    <source>
        <dbReference type="ARBA" id="ARBA00006529"/>
    </source>
</evidence>
<comment type="subcellular location">
    <subcellularLocation>
        <location evidence="2">Cytoplasm</location>
    </subcellularLocation>
    <subcellularLocation>
        <location evidence="1">Membrane</location>
        <topology evidence="1">Peripheral membrane protein</topology>
    </subcellularLocation>
</comment>
<feature type="region of interest" description="Disordered" evidence="19">
    <location>
        <begin position="876"/>
        <end position="906"/>
    </location>
</feature>
<feature type="compositionally biased region" description="Basic residues" evidence="19">
    <location>
        <begin position="609"/>
        <end position="621"/>
    </location>
</feature>
<dbReference type="CDD" id="cd14059">
    <property type="entry name" value="STKc_MAP3K12_13"/>
    <property type="match status" value="1"/>
</dbReference>
<keyword evidence="7 15" id="KW-0808">Transferase</keyword>
<feature type="active site" description="Proton acceptor" evidence="16">
    <location>
        <position position="304"/>
    </location>
</feature>
<dbReference type="GO" id="GO:0004709">
    <property type="term" value="F:MAP kinase kinase kinase activity"/>
    <property type="evidence" value="ECO:0007669"/>
    <property type="project" value="UniProtKB-EC"/>
</dbReference>
<evidence type="ECO:0000256" key="19">
    <source>
        <dbReference type="SAM" id="MobiDB-lite"/>
    </source>
</evidence>
<comment type="catalytic activity">
    <reaction evidence="14">
        <text>L-seryl-[protein] + ATP = O-phospho-L-seryl-[protein] + ADP + H(+)</text>
        <dbReference type="Rhea" id="RHEA:17989"/>
        <dbReference type="Rhea" id="RHEA-COMP:9863"/>
        <dbReference type="Rhea" id="RHEA-COMP:11604"/>
        <dbReference type="ChEBI" id="CHEBI:15378"/>
        <dbReference type="ChEBI" id="CHEBI:29999"/>
        <dbReference type="ChEBI" id="CHEBI:30616"/>
        <dbReference type="ChEBI" id="CHEBI:83421"/>
        <dbReference type="ChEBI" id="CHEBI:456216"/>
        <dbReference type="EC" id="2.7.11.25"/>
    </reaction>
</comment>
<evidence type="ECO:0000256" key="18">
    <source>
        <dbReference type="SAM" id="Coils"/>
    </source>
</evidence>
<dbReference type="PANTHER" id="PTHR44329">
    <property type="entry name" value="SERINE/THREONINE-PROTEIN KINASE TNNI3K-RELATED"/>
    <property type="match status" value="1"/>
</dbReference>
<keyword evidence="9 15" id="KW-0547">Nucleotide-binding</keyword>
<sequence>MHMHDTMGSSPRCFRGRPAPPPQAPPLNLPPQIITDLAPPTHLPVPLQTLQTPVQDEDSVLGGVTPTNIALSVDSTRSEGGHFDNSVLQLQEQSHEEAGSPNAPCEHGCGSVTEEQMLDCPADYSEEGGETHHHHPHPDDIKLHFHRAGPGSGGFLEGLFGCLRPVWNIIGKTYSTEYKLQQQDMWEVPFEEISELKWLGSGAQGAVFLGNFRSEEVAIKKVREQKETDIKPLRKLKHPNIISFKGVCTQAPCYCIIMEYCAQGQLYEVLRAGRKVTPRMLVDWATGIASGMNYLHLHKIIHRDLKSPNVLVTYNDTVKISDFGTSKELSDKSTKMSFAGTVAWMAPEVIRNEPVSEKVDIWSFGVVLWELLTGEIPYKDVDSSAIIWGVGSNSLHLPVPSTCPDGFKILMKQTWQSKPRNRPSFRQILLHLDIAAADILGAPQETYFKSQSEWREEVKKHFEKIKSEGTCIHRLDEELIRRRRDELRHALDIREHYERKLERANNLYMELSAIMLQLEVREKELMKRESAVEKKYPGTYKRQLVRPIVRSNAVEKLIKKKSSMSHKPGMPNTKRPDLLRSEGIPGLDHLPSPSPLSASPKISTPPGKARYRSKPRHRRANSKGSHSEFPGLLRPLTAGREEAVVNCANNLRYFGPAAPLRSPQTDHLQRRVSGCSPDLISTAETPPAASHPELPHYSLLNTQEGSASSLGAQSKDPASDGEAAKKAEPQEQQASQRTHTLASALPRTLRPLRKGGDESSEEEEGEVDSEVEFPRRQRPHRCMSSFQSYSTFSSENLSVSDGEEGNTSDHSHSGPLERLSASQEEHLDELLSHTPDIPIDISTQSDGLSDKECAVRRVKTQISLGKLCSDEHSYENPLQFGDSDCDTSEAECSDATIRNNKAPSSW</sequence>
<dbReference type="EMBL" id="JASDAP010000005">
    <property type="protein sequence ID" value="KAK1903541.1"/>
    <property type="molecule type" value="Genomic_DNA"/>
</dbReference>
<feature type="region of interest" description="Disordered" evidence="19">
    <location>
        <begin position="558"/>
        <end position="634"/>
    </location>
</feature>
<evidence type="ECO:0000256" key="2">
    <source>
        <dbReference type="ARBA" id="ARBA00004496"/>
    </source>
</evidence>
<keyword evidence="12" id="KW-0472">Membrane</keyword>
<evidence type="ECO:0000259" key="20">
    <source>
        <dbReference type="PROSITE" id="PS50011"/>
    </source>
</evidence>
<proteinExistence type="inferred from homology"/>
<dbReference type="GO" id="GO:0007254">
    <property type="term" value="P:JNK cascade"/>
    <property type="evidence" value="ECO:0007669"/>
    <property type="project" value="TreeGrafter"/>
</dbReference>
<dbReference type="Proteomes" id="UP001228049">
    <property type="component" value="Unassembled WGS sequence"/>
</dbReference>
<feature type="domain" description="Protein kinase" evidence="20">
    <location>
        <begin position="193"/>
        <end position="434"/>
    </location>
</feature>
<dbReference type="InterPro" id="IPR000719">
    <property type="entry name" value="Prot_kinase_dom"/>
</dbReference>
<evidence type="ECO:0000256" key="8">
    <source>
        <dbReference type="ARBA" id="ARBA00022737"/>
    </source>
</evidence>
<feature type="compositionally biased region" description="Pro residues" evidence="19">
    <location>
        <begin position="18"/>
        <end position="29"/>
    </location>
</feature>
<evidence type="ECO:0000256" key="11">
    <source>
        <dbReference type="ARBA" id="ARBA00022840"/>
    </source>
</evidence>
<dbReference type="SUPFAM" id="SSF56112">
    <property type="entry name" value="Protein kinase-like (PK-like)"/>
    <property type="match status" value="1"/>
</dbReference>
<dbReference type="Gene3D" id="3.30.200.20">
    <property type="entry name" value="Phosphorylase Kinase, domain 1"/>
    <property type="match status" value="1"/>
</dbReference>
<feature type="compositionally biased region" description="Acidic residues" evidence="19">
    <location>
        <begin position="883"/>
        <end position="892"/>
    </location>
</feature>
<evidence type="ECO:0000256" key="7">
    <source>
        <dbReference type="ARBA" id="ARBA00022679"/>
    </source>
</evidence>
<keyword evidence="18" id="KW-0175">Coiled coil</keyword>
<evidence type="ECO:0000256" key="9">
    <source>
        <dbReference type="ARBA" id="ARBA00022741"/>
    </source>
</evidence>
<dbReference type="GO" id="GO:0016020">
    <property type="term" value="C:membrane"/>
    <property type="evidence" value="ECO:0007669"/>
    <property type="project" value="UniProtKB-SubCell"/>
</dbReference>
<feature type="binding site" evidence="17">
    <location>
        <begin position="199"/>
        <end position="207"/>
    </location>
    <ligand>
        <name>ATP</name>
        <dbReference type="ChEBI" id="CHEBI:30616"/>
    </ligand>
</feature>
<evidence type="ECO:0000256" key="4">
    <source>
        <dbReference type="ARBA" id="ARBA00012406"/>
    </source>
</evidence>
<dbReference type="PRINTS" id="PR00109">
    <property type="entry name" value="TYRKINASE"/>
</dbReference>
<keyword evidence="10 15" id="KW-0418">Kinase</keyword>
<dbReference type="PIRSF" id="PIRSF038165">
    <property type="entry name" value="MAPKKK12_MAPKKK13"/>
    <property type="match status" value="1"/>
</dbReference>
<dbReference type="Gene3D" id="1.10.510.10">
    <property type="entry name" value="Transferase(Phosphotransferase) domain 1"/>
    <property type="match status" value="1"/>
</dbReference>
<evidence type="ECO:0000256" key="1">
    <source>
        <dbReference type="ARBA" id="ARBA00004170"/>
    </source>
</evidence>
<evidence type="ECO:0000313" key="21">
    <source>
        <dbReference type="EMBL" id="KAK1903541.1"/>
    </source>
</evidence>
<feature type="coiled-coil region" evidence="18">
    <location>
        <begin position="487"/>
        <end position="521"/>
    </location>
</feature>
<dbReference type="FunFam" id="3.30.200.20:FF:000095">
    <property type="entry name" value="Mitogen-activated protein kinase kinase kinase 12"/>
    <property type="match status" value="1"/>
</dbReference>
<evidence type="ECO:0000256" key="12">
    <source>
        <dbReference type="ARBA" id="ARBA00023136"/>
    </source>
</evidence>
<evidence type="ECO:0000256" key="10">
    <source>
        <dbReference type="ARBA" id="ARBA00022777"/>
    </source>
</evidence>
<gene>
    <name evidence="21" type="ORF">KUDE01_006497</name>
</gene>
<feature type="region of interest" description="Disordered" evidence="19">
    <location>
        <begin position="122"/>
        <end position="143"/>
    </location>
</feature>
<evidence type="ECO:0000256" key="17">
    <source>
        <dbReference type="PIRSR" id="PIRSR038165-51"/>
    </source>
</evidence>
<feature type="binding site" evidence="17">
    <location>
        <position position="220"/>
    </location>
    <ligand>
        <name>ATP</name>
        <dbReference type="ChEBI" id="CHEBI:30616"/>
    </ligand>
</feature>
<evidence type="ECO:0000256" key="6">
    <source>
        <dbReference type="ARBA" id="ARBA00022527"/>
    </source>
</evidence>
<dbReference type="PROSITE" id="PS50011">
    <property type="entry name" value="PROTEIN_KINASE_DOM"/>
    <property type="match status" value="1"/>
</dbReference>
<dbReference type="GO" id="GO:0005737">
    <property type="term" value="C:cytoplasm"/>
    <property type="evidence" value="ECO:0007669"/>
    <property type="project" value="UniProtKB-SubCell"/>
</dbReference>